<protein>
    <submittedName>
        <fullName evidence="4">TetR/AcrR family transcriptional regulator</fullName>
    </submittedName>
</protein>
<sequence>MKSPNQKKTDRRTLYTQMVIKDALLELNKETAYDKINVTMVCRQAEIARSTFYLHFDSLDEVLDSVIDDALLFSESGSGTVVDVLDIIGSGRSYVLSKNETVLPACQRIADSDKYHHLFMDVSVSDHIIQRIAAHEHDKVVPDLMAHTGLAADEAEMLFKFILNGSFAVNRSLSWEKNERWYRYQQILGRFINAGIER</sequence>
<dbReference type="PANTHER" id="PTHR43479:SF11">
    <property type="entry name" value="ACREF_ENVCD OPERON REPRESSOR-RELATED"/>
    <property type="match status" value="1"/>
</dbReference>
<dbReference type="Gene3D" id="1.10.357.10">
    <property type="entry name" value="Tetracycline Repressor, domain 2"/>
    <property type="match status" value="1"/>
</dbReference>
<reference evidence="4" key="1">
    <citation type="submission" date="2019-09" db="EMBL/GenBank/DDBJ databases">
        <title>In-depth cultivation of the pig gut microbiome towards novel bacterial diversity and tailored functional studies.</title>
        <authorList>
            <person name="Wylensek D."/>
            <person name="Hitch T.C.A."/>
            <person name="Clavel T."/>
        </authorList>
    </citation>
    <scope>NUCLEOTIDE SEQUENCE</scope>
    <source>
        <strain evidence="4">RF-744-FAT-WT-3</strain>
    </source>
</reference>
<organism evidence="4">
    <name type="scientific">Baileyella intestinalis</name>
    <dbReference type="NCBI Taxonomy" id="2606709"/>
    <lineage>
        <taxon>Bacteria</taxon>
        <taxon>Bacillati</taxon>
        <taxon>Bacillota</taxon>
        <taxon>Clostridia</taxon>
        <taxon>Peptostreptococcales</taxon>
        <taxon>Anaerovoracaceae</taxon>
        <taxon>Baileyella</taxon>
    </lineage>
</organism>
<dbReference type="GO" id="GO:0003677">
    <property type="term" value="F:DNA binding"/>
    <property type="evidence" value="ECO:0007669"/>
    <property type="project" value="UniProtKB-UniRule"/>
</dbReference>
<evidence type="ECO:0000259" key="3">
    <source>
        <dbReference type="PROSITE" id="PS50977"/>
    </source>
</evidence>
<accession>A0A6A8M714</accession>
<dbReference type="PANTHER" id="PTHR43479">
    <property type="entry name" value="ACREF/ENVCD OPERON REPRESSOR-RELATED"/>
    <property type="match status" value="1"/>
</dbReference>
<evidence type="ECO:0000256" key="2">
    <source>
        <dbReference type="PROSITE-ProRule" id="PRU00335"/>
    </source>
</evidence>
<name>A0A6A8M714_9FIRM</name>
<dbReference type="PROSITE" id="PS50977">
    <property type="entry name" value="HTH_TETR_2"/>
    <property type="match status" value="1"/>
</dbReference>
<dbReference type="InterPro" id="IPR009057">
    <property type="entry name" value="Homeodomain-like_sf"/>
</dbReference>
<dbReference type="RefSeq" id="WP_154571820.1">
    <property type="nucleotide sequence ID" value="NZ_VUNB01000001.1"/>
</dbReference>
<proteinExistence type="predicted"/>
<dbReference type="SUPFAM" id="SSF46689">
    <property type="entry name" value="Homeodomain-like"/>
    <property type="match status" value="1"/>
</dbReference>
<dbReference type="InterPro" id="IPR050624">
    <property type="entry name" value="HTH-type_Tx_Regulator"/>
</dbReference>
<gene>
    <name evidence="4" type="ORF">FYJ66_01965</name>
</gene>
<feature type="domain" description="HTH tetR-type" evidence="3">
    <location>
        <begin position="14"/>
        <end position="74"/>
    </location>
</feature>
<comment type="caution">
    <text evidence="4">The sequence shown here is derived from an EMBL/GenBank/DDBJ whole genome shotgun (WGS) entry which is preliminary data.</text>
</comment>
<feature type="DNA-binding region" description="H-T-H motif" evidence="2">
    <location>
        <begin position="37"/>
        <end position="56"/>
    </location>
</feature>
<dbReference type="InterPro" id="IPR001647">
    <property type="entry name" value="HTH_TetR"/>
</dbReference>
<keyword evidence="1 2" id="KW-0238">DNA-binding</keyword>
<dbReference type="EMBL" id="VUNB01000001">
    <property type="protein sequence ID" value="MST68358.1"/>
    <property type="molecule type" value="Genomic_DNA"/>
</dbReference>
<dbReference type="AlphaFoldDB" id="A0A6A8M714"/>
<evidence type="ECO:0000313" key="4">
    <source>
        <dbReference type="EMBL" id="MST68358.1"/>
    </source>
</evidence>
<evidence type="ECO:0000256" key="1">
    <source>
        <dbReference type="ARBA" id="ARBA00023125"/>
    </source>
</evidence>